<proteinExistence type="predicted"/>
<reference evidence="2 3" key="1">
    <citation type="journal article" date="2019" name="Int. J. Syst. Evol. Microbiol.">
        <title>The Global Catalogue of Microorganisms (GCM) 10K type strain sequencing project: providing services to taxonomists for standard genome sequencing and annotation.</title>
        <authorList>
            <consortium name="The Broad Institute Genomics Platform"/>
            <consortium name="The Broad Institute Genome Sequencing Center for Infectious Disease"/>
            <person name="Wu L."/>
            <person name="Ma J."/>
        </authorList>
    </citation>
    <scope>NUCLEOTIDE SEQUENCE [LARGE SCALE GENOMIC DNA]</scope>
    <source>
        <strain evidence="2 3">PSR21</strain>
    </source>
</reference>
<comment type="caution">
    <text evidence="2">The sequence shown here is derived from an EMBL/GenBank/DDBJ whole genome shotgun (WGS) entry which is preliminary data.</text>
</comment>
<name>A0ABD6ABJ2_9EURY</name>
<dbReference type="RefSeq" id="WP_276303206.1">
    <property type="nucleotide sequence ID" value="NZ_CP119992.1"/>
</dbReference>
<dbReference type="Pfam" id="PF24035">
    <property type="entry name" value="DUF7344"/>
    <property type="match status" value="1"/>
</dbReference>
<organism evidence="2 3">
    <name type="scientific">Halomarina halobia</name>
    <dbReference type="NCBI Taxonomy" id="3033386"/>
    <lineage>
        <taxon>Archaea</taxon>
        <taxon>Methanobacteriati</taxon>
        <taxon>Methanobacteriota</taxon>
        <taxon>Stenosarchaea group</taxon>
        <taxon>Halobacteria</taxon>
        <taxon>Halobacteriales</taxon>
        <taxon>Natronomonadaceae</taxon>
        <taxon>Halomarina</taxon>
    </lineage>
</organism>
<dbReference type="AlphaFoldDB" id="A0ABD6ABJ2"/>
<dbReference type="EMBL" id="JBHTBF010000002">
    <property type="protein sequence ID" value="MFC7317547.1"/>
    <property type="molecule type" value="Genomic_DNA"/>
</dbReference>
<evidence type="ECO:0000313" key="2">
    <source>
        <dbReference type="EMBL" id="MFC7317547.1"/>
    </source>
</evidence>
<dbReference type="Gene3D" id="1.10.10.10">
    <property type="entry name" value="Winged helix-like DNA-binding domain superfamily/Winged helix DNA-binding domain"/>
    <property type="match status" value="1"/>
</dbReference>
<accession>A0ABD6ABJ2</accession>
<sequence>MRRNTGGSNPTSGSGLADSEALSADSIFDALAHRRRRCVIYCLREYDTPMTLPDLADEVAVRERGTTIAAIPGEEVKRVYMSLYHSHIPKLANADVVAYDQERDMVALAENAAHLAPHLELLEENDPS</sequence>
<dbReference type="GeneID" id="79315780"/>
<evidence type="ECO:0000313" key="3">
    <source>
        <dbReference type="Proteomes" id="UP001596547"/>
    </source>
</evidence>
<keyword evidence="3" id="KW-1185">Reference proteome</keyword>
<dbReference type="InterPro" id="IPR055768">
    <property type="entry name" value="DUF7344"/>
</dbReference>
<dbReference type="InterPro" id="IPR036388">
    <property type="entry name" value="WH-like_DNA-bd_sf"/>
</dbReference>
<feature type="domain" description="DUF7344" evidence="1">
    <location>
        <begin position="28"/>
        <end position="106"/>
    </location>
</feature>
<evidence type="ECO:0000259" key="1">
    <source>
        <dbReference type="Pfam" id="PF24035"/>
    </source>
</evidence>
<dbReference type="Proteomes" id="UP001596547">
    <property type="component" value="Unassembled WGS sequence"/>
</dbReference>
<gene>
    <name evidence="2" type="ORF">ACFQPE_12215</name>
</gene>
<protein>
    <recommendedName>
        <fullName evidence="1">DUF7344 domain-containing protein</fullName>
    </recommendedName>
</protein>